<dbReference type="Pfam" id="PF04965">
    <property type="entry name" value="GPW_gp25"/>
    <property type="match status" value="1"/>
</dbReference>
<dbReference type="PANTHER" id="PTHR38595">
    <property type="entry name" value="CYTOPLASMIC PROTEIN-RELATED"/>
    <property type="match status" value="1"/>
</dbReference>
<dbReference type="InterPro" id="IPR017737">
    <property type="entry name" value="TssE1-like"/>
</dbReference>
<name>A0A2I7N9V8_9NEIS</name>
<dbReference type="NCBIfam" id="TIGR03357">
    <property type="entry name" value="VI_zyme"/>
    <property type="match status" value="1"/>
</dbReference>
<dbReference type="Gene3D" id="3.10.450.40">
    <property type="match status" value="1"/>
</dbReference>
<organism evidence="2 3">
    <name type="scientific">Aquella oligotrophica</name>
    <dbReference type="NCBI Taxonomy" id="2067065"/>
    <lineage>
        <taxon>Bacteria</taxon>
        <taxon>Pseudomonadati</taxon>
        <taxon>Pseudomonadota</taxon>
        <taxon>Betaproteobacteria</taxon>
        <taxon>Neisseriales</taxon>
        <taxon>Neisseriaceae</taxon>
        <taxon>Aquella</taxon>
    </lineage>
</organism>
<dbReference type="InterPro" id="IPR007048">
    <property type="entry name" value="IraD/Gp25-like"/>
</dbReference>
<dbReference type="EMBL" id="CP024847">
    <property type="protein sequence ID" value="AUR53065.1"/>
    <property type="molecule type" value="Genomic_DNA"/>
</dbReference>
<sequence>MTTRTLFETFRYIEKTLDKQDNNSSAYIDSILEHLRNILNTRRGSVLIADNYGMPDLTNFPGENLAEAVQELEKMMRITIERYEPRLRNIKISYNPDTSDALTLKFGLSAELIVDNGGRQHPIFFETVITSDGMVKVER</sequence>
<feature type="domain" description="IraD/Gp25-like" evidence="1">
    <location>
        <begin position="28"/>
        <end position="116"/>
    </location>
</feature>
<dbReference type="KEGG" id="nba:CUN60_12440"/>
<dbReference type="InterPro" id="IPR053176">
    <property type="entry name" value="T6SS_TssE1-like"/>
</dbReference>
<proteinExistence type="predicted"/>
<dbReference type="Proteomes" id="UP000236655">
    <property type="component" value="Chromosome"/>
</dbReference>
<evidence type="ECO:0000259" key="1">
    <source>
        <dbReference type="Pfam" id="PF04965"/>
    </source>
</evidence>
<gene>
    <name evidence="2" type="ORF">CUN60_12440</name>
</gene>
<evidence type="ECO:0000313" key="3">
    <source>
        <dbReference type="Proteomes" id="UP000236655"/>
    </source>
</evidence>
<keyword evidence="3" id="KW-1185">Reference proteome</keyword>
<accession>A0A2I7N9V8</accession>
<dbReference type="PANTHER" id="PTHR38595:SF2">
    <property type="entry name" value="TYPE VI SECRETION SYSTEM BASEPLATE SUBUNIT TSSE"/>
    <property type="match status" value="1"/>
</dbReference>
<dbReference type="AlphaFoldDB" id="A0A2I7N9V8"/>
<dbReference type="OrthoDB" id="1524306at2"/>
<dbReference type="SUPFAM" id="SSF160719">
    <property type="entry name" value="gpW/gp25-like"/>
    <property type="match status" value="1"/>
</dbReference>
<protein>
    <submittedName>
        <fullName evidence="2">Type VI secretion system baseplate subunit TssE</fullName>
    </submittedName>
</protein>
<dbReference type="RefSeq" id="WP_102952351.1">
    <property type="nucleotide sequence ID" value="NZ_CP024847.1"/>
</dbReference>
<reference evidence="3" key="1">
    <citation type="submission" date="2017-11" db="EMBL/GenBank/DDBJ databases">
        <authorList>
            <person name="Chan K.G."/>
            <person name="Lee L.S."/>
        </authorList>
    </citation>
    <scope>NUCLEOTIDE SEQUENCE [LARGE SCALE GENOMIC DNA]</scope>
    <source>
        <strain evidence="3">DSM 100970</strain>
    </source>
</reference>
<evidence type="ECO:0000313" key="2">
    <source>
        <dbReference type="EMBL" id="AUR53065.1"/>
    </source>
</evidence>